<dbReference type="PANTHER" id="PTHR23502:SF22">
    <property type="entry name" value="MAJOR FACILITATOR SUPERFAMILY (MFS) PROFILE DOMAIN-CONTAINING PROTEIN"/>
    <property type="match status" value="1"/>
</dbReference>
<feature type="transmembrane region" description="Helical" evidence="6">
    <location>
        <begin position="296"/>
        <end position="318"/>
    </location>
</feature>
<reference evidence="9" key="1">
    <citation type="submission" date="2014-12" db="EMBL/GenBank/DDBJ databases">
        <title>Genome Sequence of Valsa Canker Pathogens Uncovers a Specific Adaption of Colonization on Woody Bark.</title>
        <authorList>
            <person name="Yin Z."/>
            <person name="Liu H."/>
            <person name="Gao X."/>
            <person name="Li Z."/>
            <person name="Song N."/>
            <person name="Ke X."/>
            <person name="Dai Q."/>
            <person name="Wu Y."/>
            <person name="Sun Y."/>
            <person name="Xu J.-R."/>
            <person name="Kang Z.K."/>
            <person name="Wang L."/>
            <person name="Huang L."/>
        </authorList>
    </citation>
    <scope>NUCLEOTIDE SEQUENCE [LARGE SCALE GENOMIC DNA]</scope>
    <source>
        <strain evidence="9">SXYL134</strain>
    </source>
</reference>
<feature type="transmembrane region" description="Helical" evidence="6">
    <location>
        <begin position="189"/>
        <end position="214"/>
    </location>
</feature>
<dbReference type="InterPro" id="IPR011701">
    <property type="entry name" value="MFS"/>
</dbReference>
<dbReference type="PANTHER" id="PTHR23502">
    <property type="entry name" value="MAJOR FACILITATOR SUPERFAMILY"/>
    <property type="match status" value="1"/>
</dbReference>
<dbReference type="SUPFAM" id="SSF103473">
    <property type="entry name" value="MFS general substrate transporter"/>
    <property type="match status" value="1"/>
</dbReference>
<comment type="subcellular location">
    <subcellularLocation>
        <location evidence="1">Membrane</location>
        <topology evidence="1">Multi-pass membrane protein</topology>
    </subcellularLocation>
</comment>
<dbReference type="InterPro" id="IPR036259">
    <property type="entry name" value="MFS_trans_sf"/>
</dbReference>
<dbReference type="PROSITE" id="PS50850">
    <property type="entry name" value="MFS"/>
    <property type="match status" value="1"/>
</dbReference>
<evidence type="ECO:0000313" key="8">
    <source>
        <dbReference type="EMBL" id="KUI61120.1"/>
    </source>
</evidence>
<feature type="transmembrane region" description="Helical" evidence="6">
    <location>
        <begin position="128"/>
        <end position="147"/>
    </location>
</feature>
<keyword evidence="2 6" id="KW-0812">Transmembrane</keyword>
<dbReference type="GO" id="GO:0005886">
    <property type="term" value="C:plasma membrane"/>
    <property type="evidence" value="ECO:0007669"/>
    <property type="project" value="TreeGrafter"/>
</dbReference>
<dbReference type="Proteomes" id="UP000078576">
    <property type="component" value="Unassembled WGS sequence"/>
</dbReference>
<dbReference type="OrthoDB" id="2533084at2759"/>
<evidence type="ECO:0000259" key="7">
    <source>
        <dbReference type="PROSITE" id="PS50850"/>
    </source>
</evidence>
<feature type="transmembrane region" description="Helical" evidence="6">
    <location>
        <begin position="220"/>
        <end position="238"/>
    </location>
</feature>
<evidence type="ECO:0000256" key="4">
    <source>
        <dbReference type="ARBA" id="ARBA00023136"/>
    </source>
</evidence>
<feature type="transmembrane region" description="Helical" evidence="6">
    <location>
        <begin position="338"/>
        <end position="360"/>
    </location>
</feature>
<accession>A0A194VAW7</accession>
<sequence length="529" mass="59215">MAESFTNVPDSPASATVPSTNEKASMTVTTNAEDSKILLVPKPSDNPRDPLNWPLSRKVVVAFALCFALFTGFSAPFNGQIQIEQQAKLYGKTTVEITYFNSAASGGLLAGCWFWWPISKKIGRSATIFWCLIGSLITQIWSCYMRAPDQYDAFMASKFCAGFFGNAVSVLGPLYLVDLFFLHQRGRAFNFLGIAMNLGASAGPTFSGFITVHLPWYNEYWWTIGLCCAAIVFVFLFLEETSWDREDGAENIILDDPWFKRKLKTFFPGTKVVPRASRKEMIDSIIVPMKLAVNPVLLLVAGFDAISFGFWVALNALTPVWLQKPVKVGGYGFSVLDNAAFTTVHWMTLIVSQIYGQLISDRIPLWLCRRNGGIWRPELRLYALWIPNFFLAPLGLGFVGIAMQYKLHWILMAIGNFLVTFGAMQGIPVTMNYVAECFRMNTTEATIPLTSFRLLLGLTINFYINYWIAAVGVGWVYGMMAFFSVFAFFFVIVLMWKGHEIREASPFVSSSSEEGEVIYKQKVEPAALG</sequence>
<feature type="region of interest" description="Disordered" evidence="5">
    <location>
        <begin position="1"/>
        <end position="29"/>
    </location>
</feature>
<evidence type="ECO:0000256" key="3">
    <source>
        <dbReference type="ARBA" id="ARBA00022989"/>
    </source>
</evidence>
<keyword evidence="9" id="KW-1185">Reference proteome</keyword>
<keyword evidence="4 6" id="KW-0472">Membrane</keyword>
<dbReference type="Gene3D" id="1.20.1250.20">
    <property type="entry name" value="MFS general substrate transporter like domains"/>
    <property type="match status" value="1"/>
</dbReference>
<gene>
    <name evidence="8" type="ORF">VP1G_08301</name>
</gene>
<organism evidence="8 9">
    <name type="scientific">Cytospora mali</name>
    <name type="common">Apple Valsa canker fungus</name>
    <name type="synonym">Valsa mali</name>
    <dbReference type="NCBI Taxonomy" id="578113"/>
    <lineage>
        <taxon>Eukaryota</taxon>
        <taxon>Fungi</taxon>
        <taxon>Dikarya</taxon>
        <taxon>Ascomycota</taxon>
        <taxon>Pezizomycotina</taxon>
        <taxon>Sordariomycetes</taxon>
        <taxon>Sordariomycetidae</taxon>
        <taxon>Diaporthales</taxon>
        <taxon>Cytosporaceae</taxon>
        <taxon>Cytospora</taxon>
    </lineage>
</organism>
<feature type="transmembrane region" description="Helical" evidence="6">
    <location>
        <begin position="381"/>
        <end position="403"/>
    </location>
</feature>
<evidence type="ECO:0000256" key="6">
    <source>
        <dbReference type="SAM" id="Phobius"/>
    </source>
</evidence>
<feature type="transmembrane region" description="Helical" evidence="6">
    <location>
        <begin position="409"/>
        <end position="435"/>
    </location>
</feature>
<evidence type="ECO:0000256" key="1">
    <source>
        <dbReference type="ARBA" id="ARBA00004141"/>
    </source>
</evidence>
<keyword evidence="3 6" id="KW-1133">Transmembrane helix</keyword>
<dbReference type="STRING" id="694573.A0A194VAW7"/>
<dbReference type="InterPro" id="IPR020846">
    <property type="entry name" value="MFS_dom"/>
</dbReference>
<dbReference type="AlphaFoldDB" id="A0A194VAW7"/>
<feature type="transmembrane region" description="Helical" evidence="6">
    <location>
        <begin position="475"/>
        <end position="496"/>
    </location>
</feature>
<evidence type="ECO:0000313" key="9">
    <source>
        <dbReference type="Proteomes" id="UP000078576"/>
    </source>
</evidence>
<feature type="transmembrane region" description="Helical" evidence="6">
    <location>
        <begin position="153"/>
        <end position="177"/>
    </location>
</feature>
<dbReference type="Pfam" id="PF07690">
    <property type="entry name" value="MFS_1"/>
    <property type="match status" value="1"/>
</dbReference>
<feature type="transmembrane region" description="Helical" evidence="6">
    <location>
        <begin position="447"/>
        <end position="469"/>
    </location>
</feature>
<evidence type="ECO:0000256" key="2">
    <source>
        <dbReference type="ARBA" id="ARBA00022692"/>
    </source>
</evidence>
<feature type="domain" description="Major facilitator superfamily (MFS) profile" evidence="7">
    <location>
        <begin position="60"/>
        <end position="499"/>
    </location>
</feature>
<protein>
    <recommendedName>
        <fullName evidence="7">Major facilitator superfamily (MFS) profile domain-containing protein</fullName>
    </recommendedName>
</protein>
<name>A0A194VAW7_CYTMA</name>
<dbReference type="EMBL" id="KN714767">
    <property type="protein sequence ID" value="KUI61120.1"/>
    <property type="molecule type" value="Genomic_DNA"/>
</dbReference>
<feature type="transmembrane region" description="Helical" evidence="6">
    <location>
        <begin position="97"/>
        <end position="116"/>
    </location>
</feature>
<feature type="transmembrane region" description="Helical" evidence="6">
    <location>
        <begin position="59"/>
        <end position="77"/>
    </location>
</feature>
<dbReference type="GO" id="GO:0022857">
    <property type="term" value="F:transmembrane transporter activity"/>
    <property type="evidence" value="ECO:0007669"/>
    <property type="project" value="InterPro"/>
</dbReference>
<evidence type="ECO:0000256" key="5">
    <source>
        <dbReference type="SAM" id="MobiDB-lite"/>
    </source>
</evidence>
<proteinExistence type="predicted"/>